<keyword evidence="1 4" id="KW-0347">Helicase</keyword>
<dbReference type="GO" id="GO:0006310">
    <property type="term" value="P:DNA recombination"/>
    <property type="evidence" value="ECO:0007669"/>
    <property type="project" value="UniProtKB-KW"/>
</dbReference>
<dbReference type="GO" id="GO:0006281">
    <property type="term" value="P:DNA repair"/>
    <property type="evidence" value="ECO:0007669"/>
    <property type="project" value="UniProtKB-KW"/>
</dbReference>
<dbReference type="Pfam" id="PF21530">
    <property type="entry name" value="Pif1_2B_dom"/>
    <property type="match status" value="1"/>
</dbReference>
<evidence type="ECO:0000313" key="5">
    <source>
        <dbReference type="Proteomes" id="UP001140206"/>
    </source>
</evidence>
<protein>
    <recommendedName>
        <fullName evidence="1">ATP-dependent DNA helicase</fullName>
        <ecNumber evidence="1">5.6.2.3</ecNumber>
    </recommendedName>
</protein>
<keyword evidence="1" id="KW-0547">Nucleotide-binding</keyword>
<dbReference type="PANTHER" id="PTHR10492">
    <property type="match status" value="1"/>
</dbReference>
<evidence type="ECO:0000256" key="1">
    <source>
        <dbReference type="RuleBase" id="RU363044"/>
    </source>
</evidence>
<comment type="cofactor">
    <cofactor evidence="1">
        <name>Mg(2+)</name>
        <dbReference type="ChEBI" id="CHEBI:18420"/>
    </cofactor>
</comment>
<proteinExistence type="inferred from homology"/>
<dbReference type="PANTHER" id="PTHR10492:SF57">
    <property type="entry name" value="ATP-DEPENDENT DNA HELICASE"/>
    <property type="match status" value="1"/>
</dbReference>
<dbReference type="InterPro" id="IPR010285">
    <property type="entry name" value="DNA_helicase_pif1-like_DEAD"/>
</dbReference>
<comment type="caution">
    <text evidence="4">The sequence shown here is derived from an EMBL/GenBank/DDBJ whole genome shotgun (WGS) entry which is preliminary data.</text>
</comment>
<dbReference type="GO" id="GO:0005524">
    <property type="term" value="F:ATP binding"/>
    <property type="evidence" value="ECO:0007669"/>
    <property type="project" value="UniProtKB-KW"/>
</dbReference>
<dbReference type="GO" id="GO:0016787">
    <property type="term" value="F:hydrolase activity"/>
    <property type="evidence" value="ECO:0007669"/>
    <property type="project" value="UniProtKB-KW"/>
</dbReference>
<dbReference type="AlphaFoldDB" id="A0AAV8H398"/>
<dbReference type="InterPro" id="IPR027417">
    <property type="entry name" value="P-loop_NTPase"/>
</dbReference>
<dbReference type="Gene3D" id="3.40.50.300">
    <property type="entry name" value="P-loop containing nucleotide triphosphate hydrolases"/>
    <property type="match status" value="3"/>
</dbReference>
<gene>
    <name evidence="4" type="ORF">LUZ62_023172</name>
</gene>
<dbReference type="GO" id="GO:0000723">
    <property type="term" value="P:telomere maintenance"/>
    <property type="evidence" value="ECO:0007669"/>
    <property type="project" value="InterPro"/>
</dbReference>
<feature type="domain" description="DNA helicase Pif1-like 2B" evidence="3">
    <location>
        <begin position="720"/>
        <end position="766"/>
    </location>
</feature>
<feature type="domain" description="DNA helicase Pif1-like DEAD-box helicase" evidence="2">
    <location>
        <begin position="465"/>
        <end position="618"/>
    </location>
</feature>
<keyword evidence="5" id="KW-1185">Reference proteome</keyword>
<dbReference type="Proteomes" id="UP001140206">
    <property type="component" value="Chromosome 1"/>
</dbReference>
<reference evidence="4" key="1">
    <citation type="submission" date="2022-08" db="EMBL/GenBank/DDBJ databases">
        <authorList>
            <person name="Marques A."/>
        </authorList>
    </citation>
    <scope>NUCLEOTIDE SEQUENCE</scope>
    <source>
        <strain evidence="4">RhyPub2mFocal</strain>
        <tissue evidence="4">Leaves</tissue>
    </source>
</reference>
<dbReference type="Pfam" id="PF05970">
    <property type="entry name" value="PIF1"/>
    <property type="match status" value="1"/>
</dbReference>
<dbReference type="GO" id="GO:0043139">
    <property type="term" value="F:5'-3' DNA helicase activity"/>
    <property type="evidence" value="ECO:0007669"/>
    <property type="project" value="UniProtKB-EC"/>
</dbReference>
<organism evidence="4 5">
    <name type="scientific">Rhynchospora pubera</name>
    <dbReference type="NCBI Taxonomy" id="906938"/>
    <lineage>
        <taxon>Eukaryota</taxon>
        <taxon>Viridiplantae</taxon>
        <taxon>Streptophyta</taxon>
        <taxon>Embryophyta</taxon>
        <taxon>Tracheophyta</taxon>
        <taxon>Spermatophyta</taxon>
        <taxon>Magnoliopsida</taxon>
        <taxon>Liliopsida</taxon>
        <taxon>Poales</taxon>
        <taxon>Cyperaceae</taxon>
        <taxon>Cyperoideae</taxon>
        <taxon>Rhynchosporeae</taxon>
        <taxon>Rhynchospora</taxon>
    </lineage>
</organism>
<evidence type="ECO:0000313" key="4">
    <source>
        <dbReference type="EMBL" id="KAJ4810606.1"/>
    </source>
</evidence>
<name>A0AAV8H398_9POAL</name>
<dbReference type="SUPFAM" id="SSF52540">
    <property type="entry name" value="P-loop containing nucleoside triphosphate hydrolases"/>
    <property type="match status" value="2"/>
</dbReference>
<comment type="catalytic activity">
    <reaction evidence="1">
        <text>ATP + H2O = ADP + phosphate + H(+)</text>
        <dbReference type="Rhea" id="RHEA:13065"/>
        <dbReference type="ChEBI" id="CHEBI:15377"/>
        <dbReference type="ChEBI" id="CHEBI:15378"/>
        <dbReference type="ChEBI" id="CHEBI:30616"/>
        <dbReference type="ChEBI" id="CHEBI:43474"/>
        <dbReference type="ChEBI" id="CHEBI:456216"/>
        <dbReference type="EC" id="5.6.2.3"/>
    </reaction>
</comment>
<evidence type="ECO:0000259" key="3">
    <source>
        <dbReference type="Pfam" id="PF21530"/>
    </source>
</evidence>
<keyword evidence="1" id="KW-0234">DNA repair</keyword>
<dbReference type="FunFam" id="3.40.50.300:FF:002884">
    <property type="entry name" value="ATP-dependent DNA helicase"/>
    <property type="match status" value="1"/>
</dbReference>
<evidence type="ECO:0000259" key="2">
    <source>
        <dbReference type="Pfam" id="PF05970"/>
    </source>
</evidence>
<dbReference type="CDD" id="cd18809">
    <property type="entry name" value="SF1_C_RecD"/>
    <property type="match status" value="1"/>
</dbReference>
<dbReference type="InterPro" id="IPR049163">
    <property type="entry name" value="Pif1-like_2B_dom"/>
</dbReference>
<keyword evidence="1" id="KW-0378">Hydrolase</keyword>
<keyword evidence="1" id="KW-0067">ATP-binding</keyword>
<keyword evidence="1" id="KW-0227">DNA damage</keyword>
<accession>A0AAV8H398</accession>
<dbReference type="EMBL" id="JAMFTS010000001">
    <property type="protein sequence ID" value="KAJ4810606.1"/>
    <property type="molecule type" value="Genomic_DNA"/>
</dbReference>
<sequence>MLHGPCGVMNDRSPCMKDGRCSKDFPKEYADFTVVNDDGSVVYRRRHSHIISEKNGIIFTNAHVVPYNVDLLIKYQAHLNVEKCYSPELIKYLFKYICKGPDRQYISVDTKSDPSNVASSGQQSVVNEVKDYLDCRCITPPEAIWRLYQYDIHQSHPSVERLPVHLPGENTIMFNDFDRLDFIANNENLKRTKLTEWFTLNRRDPNARRLKYCQIPEEYVWNSKHKMWTLRIQRTRLGRMYYVHPSLGELYYLRLLLAEICGATSFESLRTINGVVYRTFQEACKVACLIDDSSEWIHAINDAATWSTSYQLRKLFIYILIHSEPADSLDLWENTWRLLCDDIEHRFKKENANSSVEITDEMKKNYVLECLQKDLELAGRSLQAYNLPLPTFGFASRMDNRLMREQMSFNRPELLADSIRMKNSLNSDQLRVYNVVMDSIDNNAGKFFFVQGYGGTGKTFLWQSIIAHSRFKIPSDKPNITSCDIKLGTNLAELIQNTSLIIWDEAPMNHRQCFEALDITLRDIMGAINNTCRYKLFGGITVLLGGDFRQTLPIVPAGTRNDTVNSCILNSPLWLHCQVLTLTINMRLLHDDMSSDERNEAECYSKWLTGVGDGTIPGKKLYNSSDSDWIEIPSSLLLSNSSNNYSTIVHAVYPDLQLKYKDIEYLCERAIVTPTNVAADNVNAVVAELIPGEAYSYFSCDTIQDEKRMSKKLRDMYPPEYLNLLTPNGVPNHHIPLKIGIPIMLLRNIDQSAGLCNGTRLVVVRLSTHCIEAEIITGHAKGTRTLIPRIIFIKKEVKWPFTLRRKQFPIRICYAMTINKSQGQTLANIGIYLPNPVFSHGQLYVALSRAKDKNGVKILIVNPDGSNNSFTRNIVYREIFTRLGIAT</sequence>
<dbReference type="EC" id="5.6.2.3" evidence="1"/>
<keyword evidence="1" id="KW-0233">DNA recombination</keyword>
<comment type="similarity">
    <text evidence="1">Belongs to the helicase family.</text>
</comment>